<dbReference type="OrthoDB" id="9796740at2"/>
<dbReference type="EMBL" id="FOFU01000001">
    <property type="protein sequence ID" value="SEP77116.1"/>
    <property type="molecule type" value="Genomic_DNA"/>
</dbReference>
<organism evidence="2 3">
    <name type="scientific">Treponema bryantii</name>
    <dbReference type="NCBI Taxonomy" id="163"/>
    <lineage>
        <taxon>Bacteria</taxon>
        <taxon>Pseudomonadati</taxon>
        <taxon>Spirochaetota</taxon>
        <taxon>Spirochaetia</taxon>
        <taxon>Spirochaetales</taxon>
        <taxon>Treponemataceae</taxon>
        <taxon>Treponema</taxon>
    </lineage>
</organism>
<dbReference type="STRING" id="163.SAMN04487775_104182"/>
<evidence type="ECO:0000259" key="1">
    <source>
        <dbReference type="Pfam" id="PF10135"/>
    </source>
</evidence>
<dbReference type="AlphaFoldDB" id="A0A1H9AK33"/>
<keyword evidence="2" id="KW-0969">Cilium</keyword>
<keyword evidence="2" id="KW-0966">Cell projection</keyword>
<evidence type="ECO:0000313" key="2">
    <source>
        <dbReference type="EMBL" id="SEP77116.1"/>
    </source>
</evidence>
<dbReference type="InterPro" id="IPR019301">
    <property type="entry name" value="Flagellar_prot_FlgJ_N"/>
</dbReference>
<sequence>MNVGLVSNTYSGITGGQGALQSARSSAETSKFAELVERFKNQNEGRGTVSSSQIADNGRLNGEYTTGFAGTYTSEADKNSRPTGAAANQANIHVQQKNIDRTSELYEKSMQLESYFVKQMLSEMRKTVHKSGESDFARQTYEDMLYDEYADSMTKNAGFGLADQIYLSLVG</sequence>
<evidence type="ECO:0000313" key="3">
    <source>
        <dbReference type="Proteomes" id="UP000182360"/>
    </source>
</evidence>
<gene>
    <name evidence="2" type="ORF">SAMN04487977_101370</name>
</gene>
<name>A0A1H9AK33_9SPIR</name>
<dbReference type="Pfam" id="PF10135">
    <property type="entry name" value="Rod-binding"/>
    <property type="match status" value="1"/>
</dbReference>
<keyword evidence="2" id="KW-0282">Flagellum</keyword>
<dbReference type="Proteomes" id="UP000182360">
    <property type="component" value="Unassembled WGS sequence"/>
</dbReference>
<dbReference type="RefSeq" id="WP_074640345.1">
    <property type="nucleotide sequence ID" value="NZ_FOFU01000001.1"/>
</dbReference>
<protein>
    <submittedName>
        <fullName evidence="2">Flagellar protein FlgJ</fullName>
    </submittedName>
</protein>
<proteinExistence type="predicted"/>
<reference evidence="2 3" key="1">
    <citation type="submission" date="2016-10" db="EMBL/GenBank/DDBJ databases">
        <authorList>
            <person name="de Groot N.N."/>
        </authorList>
    </citation>
    <scope>NUCLEOTIDE SEQUENCE [LARGE SCALE GENOMIC DNA]</scope>
    <source>
        <strain evidence="2 3">B25</strain>
    </source>
</reference>
<feature type="domain" description="Flagellar protein FlgJ N-terminal" evidence="1">
    <location>
        <begin position="123"/>
        <end position="166"/>
    </location>
</feature>
<accession>A0A1H9AK33</accession>
<keyword evidence="3" id="KW-1185">Reference proteome</keyword>